<feature type="repeat" description="WD" evidence="3">
    <location>
        <begin position="312"/>
        <end position="353"/>
    </location>
</feature>
<dbReference type="RefSeq" id="WP_252852528.1">
    <property type="nucleotide sequence ID" value="NZ_JAMXLR010000036.1"/>
</dbReference>
<dbReference type="EMBL" id="JAMXLR010000036">
    <property type="protein sequence ID" value="MCO6044426.1"/>
    <property type="molecule type" value="Genomic_DNA"/>
</dbReference>
<dbReference type="InterPro" id="IPR011047">
    <property type="entry name" value="Quinoprotein_ADH-like_sf"/>
</dbReference>
<sequence length="390" mass="41170">MLHVQPGSRLKTPCAEGLKMKTLITVTLAVVLAMANVLAKAAYSQEPVVLKGHTSRVLTVAWADDGKSLATASDDRSIRVWDSATGKQLADVPEITRAGYGSPVVVFTTDLKLVAVNYWGEITIRTLPDNRLLARIDPILDRGQKSAFRPDVFAMAFSPDGKRLATGGSTAAVGGRHGLPGGIVIVWDTESGEIVHQSNQLSTAASSVTWSRDGKLLVAGTSGAGGELQEAGEVWIWDAETRKPLHHFSVKPETKYGEWASAADVAISPDGKHVAVPVTAGSRGAPAGIVIEDTGAAVRVRELETGKDTEPVKGLKMAVQGIVFSPHGMQLATAGGDKVVRLWDVETGKQLAALTSPDRVEAVSFSPDGKFLAAGSRDGTVRIWVTPTTN</sequence>
<dbReference type="Gene3D" id="2.130.10.10">
    <property type="entry name" value="YVTN repeat-like/Quinoprotein amine dehydrogenase"/>
    <property type="match status" value="3"/>
</dbReference>
<dbReference type="PANTHER" id="PTHR19879:SF9">
    <property type="entry name" value="TRANSCRIPTION INITIATION FACTOR TFIID SUBUNIT 5"/>
    <property type="match status" value="1"/>
</dbReference>
<organism evidence="4 5">
    <name type="scientific">Aeoliella straminimaris</name>
    <dbReference type="NCBI Taxonomy" id="2954799"/>
    <lineage>
        <taxon>Bacteria</taxon>
        <taxon>Pseudomonadati</taxon>
        <taxon>Planctomycetota</taxon>
        <taxon>Planctomycetia</taxon>
        <taxon>Pirellulales</taxon>
        <taxon>Lacipirellulaceae</taxon>
        <taxon>Aeoliella</taxon>
    </lineage>
</organism>
<evidence type="ECO:0000256" key="3">
    <source>
        <dbReference type="PROSITE-ProRule" id="PRU00221"/>
    </source>
</evidence>
<dbReference type="InterPro" id="IPR001680">
    <property type="entry name" value="WD40_rpt"/>
</dbReference>
<dbReference type="InterPro" id="IPR020472">
    <property type="entry name" value="WD40_PAC1"/>
</dbReference>
<dbReference type="AlphaFoldDB" id="A0A9X2JG66"/>
<evidence type="ECO:0008006" key="6">
    <source>
        <dbReference type="Google" id="ProtNLM"/>
    </source>
</evidence>
<keyword evidence="1 3" id="KW-0853">WD repeat</keyword>
<dbReference type="PROSITE" id="PS00678">
    <property type="entry name" value="WD_REPEATS_1"/>
    <property type="match status" value="1"/>
</dbReference>
<dbReference type="InterPro" id="IPR019775">
    <property type="entry name" value="WD40_repeat_CS"/>
</dbReference>
<gene>
    <name evidence="4" type="ORF">NG895_10965</name>
</gene>
<evidence type="ECO:0000313" key="4">
    <source>
        <dbReference type="EMBL" id="MCO6044426.1"/>
    </source>
</evidence>
<reference evidence="4" key="1">
    <citation type="submission" date="2022-06" db="EMBL/GenBank/DDBJ databases">
        <title>Aeoliella straminimaris, a novel planctomycete from sediments.</title>
        <authorList>
            <person name="Vitorino I.R."/>
            <person name="Lage O.M."/>
        </authorList>
    </citation>
    <scope>NUCLEOTIDE SEQUENCE</scope>
    <source>
        <strain evidence="4">ICT_H6.2</strain>
    </source>
</reference>
<dbReference type="PROSITE" id="PS50294">
    <property type="entry name" value="WD_REPEATS_REGION"/>
    <property type="match status" value="3"/>
</dbReference>
<accession>A0A9X2JG66</accession>
<dbReference type="PROSITE" id="PS50082">
    <property type="entry name" value="WD_REPEATS_2"/>
    <property type="match status" value="3"/>
</dbReference>
<dbReference type="InterPro" id="IPR015943">
    <property type="entry name" value="WD40/YVTN_repeat-like_dom_sf"/>
</dbReference>
<name>A0A9X2JG66_9BACT</name>
<keyword evidence="2" id="KW-0677">Repeat</keyword>
<dbReference type="SUPFAM" id="SSF50998">
    <property type="entry name" value="Quinoprotein alcohol dehydrogenase-like"/>
    <property type="match status" value="1"/>
</dbReference>
<proteinExistence type="predicted"/>
<dbReference type="PANTHER" id="PTHR19879">
    <property type="entry name" value="TRANSCRIPTION INITIATION FACTOR TFIID"/>
    <property type="match status" value="1"/>
</dbReference>
<dbReference type="Pfam" id="PF00400">
    <property type="entry name" value="WD40"/>
    <property type="match status" value="4"/>
</dbReference>
<evidence type="ECO:0000256" key="2">
    <source>
        <dbReference type="ARBA" id="ARBA00022737"/>
    </source>
</evidence>
<dbReference type="SMART" id="SM00320">
    <property type="entry name" value="WD40"/>
    <property type="match status" value="5"/>
</dbReference>
<protein>
    <recommendedName>
        <fullName evidence="6">WD40 repeat domain-containing protein</fullName>
    </recommendedName>
</protein>
<feature type="repeat" description="WD" evidence="3">
    <location>
        <begin position="353"/>
        <end position="390"/>
    </location>
</feature>
<evidence type="ECO:0000313" key="5">
    <source>
        <dbReference type="Proteomes" id="UP001155241"/>
    </source>
</evidence>
<feature type="repeat" description="WD" evidence="3">
    <location>
        <begin position="50"/>
        <end position="91"/>
    </location>
</feature>
<dbReference type="Proteomes" id="UP001155241">
    <property type="component" value="Unassembled WGS sequence"/>
</dbReference>
<keyword evidence="5" id="KW-1185">Reference proteome</keyword>
<evidence type="ECO:0000256" key="1">
    <source>
        <dbReference type="ARBA" id="ARBA00022574"/>
    </source>
</evidence>
<dbReference type="PRINTS" id="PR00320">
    <property type="entry name" value="GPROTEINBRPT"/>
</dbReference>
<comment type="caution">
    <text evidence="4">The sequence shown here is derived from an EMBL/GenBank/DDBJ whole genome shotgun (WGS) entry which is preliminary data.</text>
</comment>